<keyword evidence="3 5" id="KW-1133">Transmembrane helix</keyword>
<dbReference type="SUPFAM" id="SSF103473">
    <property type="entry name" value="MFS general substrate transporter"/>
    <property type="match status" value="1"/>
</dbReference>
<evidence type="ECO:0000256" key="2">
    <source>
        <dbReference type="ARBA" id="ARBA00022692"/>
    </source>
</evidence>
<dbReference type="Pfam" id="PF00083">
    <property type="entry name" value="Sugar_tr"/>
    <property type="match status" value="1"/>
</dbReference>
<keyword evidence="2 5" id="KW-0812">Transmembrane</keyword>
<dbReference type="PANTHER" id="PTHR48022:SF2">
    <property type="entry name" value="PLASTIDIC GLUCOSE TRANSPORTER 4"/>
    <property type="match status" value="1"/>
</dbReference>
<organism evidence="6 7">
    <name type="scientific">Fusarium xylarioides</name>
    <dbReference type="NCBI Taxonomy" id="221167"/>
    <lineage>
        <taxon>Eukaryota</taxon>
        <taxon>Fungi</taxon>
        <taxon>Dikarya</taxon>
        <taxon>Ascomycota</taxon>
        <taxon>Pezizomycotina</taxon>
        <taxon>Sordariomycetes</taxon>
        <taxon>Hypocreomycetidae</taxon>
        <taxon>Hypocreales</taxon>
        <taxon>Nectriaceae</taxon>
        <taxon>Fusarium</taxon>
        <taxon>Fusarium fujikuroi species complex</taxon>
    </lineage>
</organism>
<comment type="subcellular location">
    <subcellularLocation>
        <location evidence="1">Membrane</location>
        <topology evidence="1">Multi-pass membrane protein</topology>
    </subcellularLocation>
</comment>
<evidence type="ECO:0000256" key="4">
    <source>
        <dbReference type="ARBA" id="ARBA00023136"/>
    </source>
</evidence>
<evidence type="ECO:0000256" key="5">
    <source>
        <dbReference type="SAM" id="Phobius"/>
    </source>
</evidence>
<evidence type="ECO:0000256" key="1">
    <source>
        <dbReference type="ARBA" id="ARBA00004141"/>
    </source>
</evidence>
<dbReference type="Proteomes" id="UP000750502">
    <property type="component" value="Unassembled WGS sequence"/>
</dbReference>
<evidence type="ECO:0000313" key="6">
    <source>
        <dbReference type="EMBL" id="KAG5757169.1"/>
    </source>
</evidence>
<dbReference type="GO" id="GO:0005351">
    <property type="term" value="F:carbohydrate:proton symporter activity"/>
    <property type="evidence" value="ECO:0007669"/>
    <property type="project" value="TreeGrafter"/>
</dbReference>
<feature type="transmembrane region" description="Helical" evidence="5">
    <location>
        <begin position="35"/>
        <end position="55"/>
    </location>
</feature>
<reference evidence="6" key="1">
    <citation type="journal article" date="2020" name="bioRxiv">
        <title>Historical genomics reveals the evolutionary mechanisms behind multiple outbreaks of the host-specific coffee wilt pathogen Fusarium xylarioides.</title>
        <authorList>
            <person name="Peck D."/>
            <person name="Nowell R.W."/>
            <person name="Flood J."/>
            <person name="Ryan M.J."/>
            <person name="Barraclough T.G."/>
        </authorList>
    </citation>
    <scope>NUCLEOTIDE SEQUENCE</scope>
    <source>
        <strain evidence="6">IMI 127659i</strain>
    </source>
</reference>
<keyword evidence="4 5" id="KW-0472">Membrane</keyword>
<dbReference type="InterPro" id="IPR036259">
    <property type="entry name" value="MFS_trans_sf"/>
</dbReference>
<reference evidence="6" key="2">
    <citation type="submission" date="2020-10" db="EMBL/GenBank/DDBJ databases">
        <authorList>
            <person name="Peck L.D."/>
            <person name="Nowell R.W."/>
            <person name="Flood J."/>
            <person name="Ryan M.J."/>
            <person name="Barraclough T.G."/>
        </authorList>
    </citation>
    <scope>NUCLEOTIDE SEQUENCE</scope>
    <source>
        <strain evidence="6">IMI 127659i</strain>
    </source>
</reference>
<sequence>MMFQRSQTVVAPIVTRYIQLGQDFSQRIGAVCRRILVSLQGLMTAVGFCIANLARYGSAFSVGDAQWRIPLAMQIPVPFILMFAVLFVPFSPRWLVRKGRHEEARRVLSLLHDTESEIFIEQELLQIQQQIELEVSAETSS</sequence>
<comment type="caution">
    <text evidence="6">The sequence shown here is derived from an EMBL/GenBank/DDBJ whole genome shotgun (WGS) entry which is preliminary data.</text>
</comment>
<protein>
    <recommendedName>
        <fullName evidence="8">Major facilitator superfamily (MFS) profile domain-containing protein</fullName>
    </recommendedName>
</protein>
<dbReference type="OrthoDB" id="6612291at2759"/>
<keyword evidence="7" id="KW-1185">Reference proteome</keyword>
<evidence type="ECO:0000313" key="7">
    <source>
        <dbReference type="Proteomes" id="UP000750502"/>
    </source>
</evidence>
<dbReference type="PANTHER" id="PTHR48022">
    <property type="entry name" value="PLASTIDIC GLUCOSE TRANSPORTER 4"/>
    <property type="match status" value="1"/>
</dbReference>
<name>A0A9P7HDJ6_9HYPO</name>
<dbReference type="InterPro" id="IPR005828">
    <property type="entry name" value="MFS_sugar_transport-like"/>
</dbReference>
<feature type="transmembrane region" description="Helical" evidence="5">
    <location>
        <begin position="75"/>
        <end position="96"/>
    </location>
</feature>
<evidence type="ECO:0000256" key="3">
    <source>
        <dbReference type="ARBA" id="ARBA00022989"/>
    </source>
</evidence>
<dbReference type="EMBL" id="JADFTT010001274">
    <property type="protein sequence ID" value="KAG5757169.1"/>
    <property type="molecule type" value="Genomic_DNA"/>
</dbReference>
<dbReference type="InterPro" id="IPR050360">
    <property type="entry name" value="MFS_Sugar_Transporters"/>
</dbReference>
<accession>A0A9P7HDJ6</accession>
<proteinExistence type="predicted"/>
<dbReference type="AlphaFoldDB" id="A0A9P7HDJ6"/>
<evidence type="ECO:0008006" key="8">
    <source>
        <dbReference type="Google" id="ProtNLM"/>
    </source>
</evidence>
<dbReference type="GO" id="GO:0016020">
    <property type="term" value="C:membrane"/>
    <property type="evidence" value="ECO:0007669"/>
    <property type="project" value="UniProtKB-SubCell"/>
</dbReference>
<gene>
    <name evidence="6" type="ORF">H9Q72_014427</name>
</gene>
<dbReference type="Gene3D" id="1.20.1250.20">
    <property type="entry name" value="MFS general substrate transporter like domains"/>
    <property type="match status" value="1"/>
</dbReference>